<evidence type="ECO:0000313" key="2">
    <source>
        <dbReference type="EMBL" id="CAF1569201.1"/>
    </source>
</evidence>
<organism evidence="2 4">
    <name type="scientific">Didymodactylos carnosus</name>
    <dbReference type="NCBI Taxonomy" id="1234261"/>
    <lineage>
        <taxon>Eukaryota</taxon>
        <taxon>Metazoa</taxon>
        <taxon>Spiralia</taxon>
        <taxon>Gnathifera</taxon>
        <taxon>Rotifera</taxon>
        <taxon>Eurotatoria</taxon>
        <taxon>Bdelloidea</taxon>
        <taxon>Philodinida</taxon>
        <taxon>Philodinidae</taxon>
        <taxon>Didymodactylos</taxon>
    </lineage>
</organism>
<proteinExistence type="predicted"/>
<dbReference type="Proteomes" id="UP000663829">
    <property type="component" value="Unassembled WGS sequence"/>
</dbReference>
<reference evidence="2" key="1">
    <citation type="submission" date="2021-02" db="EMBL/GenBank/DDBJ databases">
        <authorList>
            <person name="Nowell W R."/>
        </authorList>
    </citation>
    <scope>NUCLEOTIDE SEQUENCE</scope>
</reference>
<evidence type="ECO:0008006" key="5">
    <source>
        <dbReference type="Google" id="ProtNLM"/>
    </source>
</evidence>
<feature type="signal peptide" evidence="1">
    <location>
        <begin position="1"/>
        <end position="18"/>
    </location>
</feature>
<dbReference type="EMBL" id="CAJOBC010095342">
    <property type="protein sequence ID" value="CAF4432047.1"/>
    <property type="molecule type" value="Genomic_DNA"/>
</dbReference>
<evidence type="ECO:0000256" key="1">
    <source>
        <dbReference type="SAM" id="SignalP"/>
    </source>
</evidence>
<keyword evidence="4" id="KW-1185">Reference proteome</keyword>
<feature type="chain" id="PRO_5036412509" description="ZP domain-containing protein" evidence="1">
    <location>
        <begin position="19"/>
        <end position="166"/>
    </location>
</feature>
<keyword evidence="1" id="KW-0732">Signal</keyword>
<evidence type="ECO:0000313" key="3">
    <source>
        <dbReference type="EMBL" id="CAF4432047.1"/>
    </source>
</evidence>
<name>A0A815YCT5_9BILA</name>
<protein>
    <recommendedName>
        <fullName evidence="5">ZP domain-containing protein</fullName>
    </recommendedName>
</protein>
<evidence type="ECO:0000313" key="4">
    <source>
        <dbReference type="Proteomes" id="UP000663829"/>
    </source>
</evidence>
<dbReference type="Proteomes" id="UP000681722">
    <property type="component" value="Unassembled WGS sequence"/>
</dbReference>
<gene>
    <name evidence="2" type="ORF">GPM918_LOCUS40282</name>
    <name evidence="3" type="ORF">SRO942_LOCUS41214</name>
</gene>
<accession>A0A815YCT5</accession>
<dbReference type="EMBL" id="CAJNOQ010029521">
    <property type="protein sequence ID" value="CAF1569201.1"/>
    <property type="molecule type" value="Genomic_DNA"/>
</dbReference>
<comment type="caution">
    <text evidence="2">The sequence shown here is derived from an EMBL/GenBank/DDBJ whole genome shotgun (WGS) entry which is preliminary data.</text>
</comment>
<sequence>MAYLTTILILFFTIWVRSEVSSASSVSCKTGTITFHYNPGLTYSTRRTITFGVHAVFKNCQVGATKEDVTISFPEIILEDSVCGAAQTSNYQAVIKYSSSKKTSGVFLQPHSTSSKIVLSGTIQTGVYVNEKVTLNFNKKTTNKKGSCQSDGGLTQENAQATLTVG</sequence>
<dbReference type="AlphaFoldDB" id="A0A815YCT5"/>